<comment type="catalytic activity">
    <reaction evidence="9 11">
        <text>6-carboxyhexanoyl-[ACP] + L-alanine + H(+) = (8S)-8-amino-7-oxononanoate + holo-[ACP] + CO2</text>
        <dbReference type="Rhea" id="RHEA:42288"/>
        <dbReference type="Rhea" id="RHEA-COMP:9685"/>
        <dbReference type="Rhea" id="RHEA-COMP:9955"/>
        <dbReference type="ChEBI" id="CHEBI:15378"/>
        <dbReference type="ChEBI" id="CHEBI:16526"/>
        <dbReference type="ChEBI" id="CHEBI:57972"/>
        <dbReference type="ChEBI" id="CHEBI:64479"/>
        <dbReference type="ChEBI" id="CHEBI:78846"/>
        <dbReference type="ChEBI" id="CHEBI:149468"/>
        <dbReference type="EC" id="2.3.1.47"/>
    </reaction>
</comment>
<dbReference type="GO" id="GO:0008710">
    <property type="term" value="F:8-amino-7-oxononanoate synthase activity"/>
    <property type="evidence" value="ECO:0007669"/>
    <property type="project" value="UniProtKB-UniRule"/>
</dbReference>
<evidence type="ECO:0000256" key="11">
    <source>
        <dbReference type="RuleBase" id="RU003693"/>
    </source>
</evidence>
<dbReference type="OrthoDB" id="9807157at2"/>
<organism evidence="13 14">
    <name type="scientific">Propionispora vibrioides</name>
    <dbReference type="NCBI Taxonomy" id="112903"/>
    <lineage>
        <taxon>Bacteria</taxon>
        <taxon>Bacillati</taxon>
        <taxon>Bacillota</taxon>
        <taxon>Negativicutes</taxon>
        <taxon>Selenomonadales</taxon>
        <taxon>Sporomusaceae</taxon>
        <taxon>Propionispora</taxon>
    </lineage>
</organism>
<dbReference type="PANTHER" id="PTHR13693">
    <property type="entry name" value="CLASS II AMINOTRANSFERASE/8-AMINO-7-OXONONANOATE SYNTHASE"/>
    <property type="match status" value="1"/>
</dbReference>
<keyword evidence="14" id="KW-1185">Reference proteome</keyword>
<dbReference type="EC" id="2.3.1.47" evidence="11"/>
<dbReference type="Proteomes" id="UP000198847">
    <property type="component" value="Unassembled WGS sequence"/>
</dbReference>
<evidence type="ECO:0000256" key="5">
    <source>
        <dbReference type="ARBA" id="ARBA00011738"/>
    </source>
</evidence>
<dbReference type="AlphaFoldDB" id="A0A1H8XIE1"/>
<dbReference type="InterPro" id="IPR004839">
    <property type="entry name" value="Aminotransferase_I/II_large"/>
</dbReference>
<dbReference type="UniPathway" id="UPA00078"/>
<dbReference type="STRING" id="112903.SAMN04490178_12467"/>
<comment type="cofactor">
    <cofactor evidence="1 10 11">
        <name>pyridoxal 5'-phosphate</name>
        <dbReference type="ChEBI" id="CHEBI:597326"/>
    </cofactor>
</comment>
<evidence type="ECO:0000256" key="10">
    <source>
        <dbReference type="PIRSR" id="PIRSR604723-51"/>
    </source>
</evidence>
<proteinExistence type="inferred from homology"/>
<sequence>MDWLQEKLEIIKSRNLYRRAASYHAISSTRVENSGRTFCLFASNDYLGMTHDPVVQQAAMQAAKLYGTGAGGARLTTGTYPLLEQLEKELAIFKETQASLLFNTGYMANIGVISSLAGPEDVIFSDQLNHASIIDGCRLSRAKTVIYRHKDMEDLYRLLKDTPCTGNRFIITDGVFSMDGDIAPLNYIVDLAQSCGAIVMVDDAHATGVLGAGGKGSASYFGLTGQVHIQIGTLSKAFGAEGGFVAGSSLLIEYIKNTARSFIFSTAPAPAAMGGALAALRRLVAEPQLVERLFANAKYVREGLREAGVPIDTGTTPIIPIMIGEAEKAVWLMNKLKSSGIIVTAIRPPSVPDGTSRLRLTVSAVHERNQLSKAVESIKAAYRKMNK</sequence>
<evidence type="ECO:0000256" key="3">
    <source>
        <dbReference type="ARBA" id="ARBA00004746"/>
    </source>
</evidence>
<keyword evidence="7" id="KW-0093">Biotin biosynthesis</keyword>
<dbReference type="PROSITE" id="PS00599">
    <property type="entry name" value="AA_TRANSFER_CLASS_2"/>
    <property type="match status" value="1"/>
</dbReference>
<evidence type="ECO:0000256" key="2">
    <source>
        <dbReference type="ARBA" id="ARBA00002513"/>
    </source>
</evidence>
<dbReference type="InterPro" id="IPR050087">
    <property type="entry name" value="AON_synthase_class-II"/>
</dbReference>
<dbReference type="InterPro" id="IPR015424">
    <property type="entry name" value="PyrdxlP-dep_Trfase"/>
</dbReference>
<dbReference type="RefSeq" id="WP_091750133.1">
    <property type="nucleotide sequence ID" value="NZ_FODY01000024.1"/>
</dbReference>
<evidence type="ECO:0000256" key="1">
    <source>
        <dbReference type="ARBA" id="ARBA00001933"/>
    </source>
</evidence>
<evidence type="ECO:0000313" key="13">
    <source>
        <dbReference type="EMBL" id="SEP39804.1"/>
    </source>
</evidence>
<dbReference type="InterPro" id="IPR015422">
    <property type="entry name" value="PyrdxlP-dep_Trfase_small"/>
</dbReference>
<feature type="domain" description="Aminotransferase class I/classII large" evidence="12">
    <location>
        <begin position="40"/>
        <end position="378"/>
    </location>
</feature>
<evidence type="ECO:0000313" key="14">
    <source>
        <dbReference type="Proteomes" id="UP000198847"/>
    </source>
</evidence>
<comment type="pathway">
    <text evidence="3 11">Cofactor biosynthesis; biotin biosynthesis.</text>
</comment>
<keyword evidence="6 11" id="KW-0808">Transferase</keyword>
<dbReference type="Gene3D" id="3.40.640.10">
    <property type="entry name" value="Type I PLP-dependent aspartate aminotransferase-like (Major domain)"/>
    <property type="match status" value="1"/>
</dbReference>
<dbReference type="InterPro" id="IPR015421">
    <property type="entry name" value="PyrdxlP-dep_Trfase_major"/>
</dbReference>
<name>A0A1H8XIE1_9FIRM</name>
<accession>A0A1H8XIE1</accession>
<evidence type="ECO:0000259" key="12">
    <source>
        <dbReference type="Pfam" id="PF00155"/>
    </source>
</evidence>
<keyword evidence="8 10" id="KW-0663">Pyridoxal phosphate</keyword>
<dbReference type="NCBIfam" id="TIGR00858">
    <property type="entry name" value="bioF"/>
    <property type="match status" value="1"/>
</dbReference>
<dbReference type="Gene3D" id="3.90.1150.10">
    <property type="entry name" value="Aspartate Aminotransferase, domain 1"/>
    <property type="match status" value="1"/>
</dbReference>
<feature type="modified residue" description="N6-(pyridoxal phosphate)lysine" evidence="10">
    <location>
        <position position="236"/>
    </location>
</feature>
<evidence type="ECO:0000256" key="6">
    <source>
        <dbReference type="ARBA" id="ARBA00022679"/>
    </source>
</evidence>
<dbReference type="SUPFAM" id="SSF53383">
    <property type="entry name" value="PLP-dependent transferases"/>
    <property type="match status" value="1"/>
</dbReference>
<dbReference type="GO" id="GO:0030170">
    <property type="term" value="F:pyridoxal phosphate binding"/>
    <property type="evidence" value="ECO:0007669"/>
    <property type="project" value="InterPro"/>
</dbReference>
<evidence type="ECO:0000256" key="8">
    <source>
        <dbReference type="ARBA" id="ARBA00022898"/>
    </source>
</evidence>
<comment type="subunit">
    <text evidence="5 11">Homodimer.</text>
</comment>
<evidence type="ECO:0000256" key="9">
    <source>
        <dbReference type="ARBA" id="ARBA00047715"/>
    </source>
</evidence>
<comment type="function">
    <text evidence="2 11">Catalyzes the decarboxylative condensation of pimeloyl-[acyl-carrier protein] and L-alanine to produce 8-amino-7-oxononanoate (AON), [acyl-carrier protein], and carbon dioxide.</text>
</comment>
<evidence type="ECO:0000256" key="7">
    <source>
        <dbReference type="ARBA" id="ARBA00022756"/>
    </source>
</evidence>
<reference evidence="13 14" key="1">
    <citation type="submission" date="2016-10" db="EMBL/GenBank/DDBJ databases">
        <authorList>
            <person name="de Groot N.N."/>
        </authorList>
    </citation>
    <scope>NUCLEOTIDE SEQUENCE [LARGE SCALE GENOMIC DNA]</scope>
    <source>
        <strain evidence="13 14">DSM 13305</strain>
    </source>
</reference>
<dbReference type="Pfam" id="PF00155">
    <property type="entry name" value="Aminotran_1_2"/>
    <property type="match status" value="1"/>
</dbReference>
<dbReference type="InterPro" id="IPR004723">
    <property type="entry name" value="AONS_Archaea/Proteobacteria"/>
</dbReference>
<protein>
    <recommendedName>
        <fullName evidence="11">8-amino-7-ketopelargonate synthase</fullName>
        <ecNumber evidence="11">2.3.1.47</ecNumber>
    </recommendedName>
</protein>
<gene>
    <name evidence="13" type="ORF">SAMN04490178_12467</name>
</gene>
<dbReference type="CDD" id="cd06454">
    <property type="entry name" value="KBL_like"/>
    <property type="match status" value="1"/>
</dbReference>
<comment type="similarity">
    <text evidence="4 11">Belongs to the class-II pyridoxal-phosphate-dependent aminotransferase family. BioF subfamily.</text>
</comment>
<dbReference type="PANTHER" id="PTHR13693:SF100">
    <property type="entry name" value="8-AMINO-7-OXONONANOATE SYNTHASE"/>
    <property type="match status" value="1"/>
</dbReference>
<dbReference type="GO" id="GO:0009102">
    <property type="term" value="P:biotin biosynthetic process"/>
    <property type="evidence" value="ECO:0007669"/>
    <property type="project" value="UniProtKB-UniRule"/>
</dbReference>
<dbReference type="InterPro" id="IPR001917">
    <property type="entry name" value="Aminotrans_II_pyridoxalP_BS"/>
</dbReference>
<evidence type="ECO:0000256" key="4">
    <source>
        <dbReference type="ARBA" id="ARBA00010008"/>
    </source>
</evidence>
<dbReference type="EMBL" id="FODY01000024">
    <property type="protein sequence ID" value="SEP39804.1"/>
    <property type="molecule type" value="Genomic_DNA"/>
</dbReference>